<keyword evidence="6 9" id="KW-0418">Kinase</keyword>
<feature type="active site" evidence="9">
    <location>
        <position position="8"/>
    </location>
</feature>
<gene>
    <name evidence="9" type="primary">ispE</name>
    <name evidence="12" type="ORF">NH26_18820</name>
</gene>
<dbReference type="PANTHER" id="PTHR43527">
    <property type="entry name" value="4-DIPHOSPHOCYTIDYL-2-C-METHYL-D-ERYTHRITOL KINASE, CHLOROPLASTIC"/>
    <property type="match status" value="1"/>
</dbReference>
<feature type="binding site" evidence="9">
    <location>
        <begin position="90"/>
        <end position="100"/>
    </location>
    <ligand>
        <name>ATP</name>
        <dbReference type="ChEBI" id="CHEBI:30616"/>
    </ligand>
</feature>
<comment type="function">
    <text evidence="9">Catalyzes the phosphorylation of the position 2 hydroxy group of 4-diphosphocytidyl-2C-methyl-D-erythritol.</text>
</comment>
<dbReference type="STRING" id="915059.NH26_18820"/>
<evidence type="ECO:0000259" key="10">
    <source>
        <dbReference type="Pfam" id="PF00288"/>
    </source>
</evidence>
<dbReference type="InterPro" id="IPR006204">
    <property type="entry name" value="GHMP_kinase_N_dom"/>
</dbReference>
<keyword evidence="7 9" id="KW-0067">ATP-binding</keyword>
<sequence>MITFPNAKINIGLGITEKRTDGFHNIASCFYPVNWCDMLEMIPSKKLIFQSTGIDIPGNPDGNLCLKAYHLLNEKYDIPPVHMHLHKIIPIGAGLGGGSADGAFAIKMLNDMNSLDLSIKEMEDFSAQMGSDCPFFIENKPVYVTGRGELFDHLDLSLEGKQIVLVNPNIHISTKEAYSGVVPQALTYALKERLLSDISSWKGVVNNDFENSLLDRYPIIKKIKNQLYEQGALYASMTGSGSTIFGIFDEEIDLSNYTEFMVWSGKLD</sequence>
<proteinExistence type="inferred from homology"/>
<comment type="similarity">
    <text evidence="1 9">Belongs to the GHMP kinase family. IspE subfamily.</text>
</comment>
<dbReference type="InterPro" id="IPR014721">
    <property type="entry name" value="Ribsml_uS5_D2-typ_fold_subgr"/>
</dbReference>
<dbReference type="UniPathway" id="UPA00056">
    <property type="reaction ID" value="UER00094"/>
</dbReference>
<evidence type="ECO:0000259" key="11">
    <source>
        <dbReference type="Pfam" id="PF08544"/>
    </source>
</evidence>
<feature type="domain" description="GHMP kinase C-terminal" evidence="11">
    <location>
        <begin position="205"/>
        <end position="251"/>
    </location>
</feature>
<evidence type="ECO:0000256" key="5">
    <source>
        <dbReference type="ARBA" id="ARBA00022741"/>
    </source>
</evidence>
<dbReference type="HAMAP" id="MF_00061">
    <property type="entry name" value="IspE"/>
    <property type="match status" value="1"/>
</dbReference>
<dbReference type="SUPFAM" id="SSF54211">
    <property type="entry name" value="Ribosomal protein S5 domain 2-like"/>
    <property type="match status" value="1"/>
</dbReference>
<dbReference type="GO" id="GO:0050515">
    <property type="term" value="F:4-(cytidine 5'-diphospho)-2-C-methyl-D-erythritol kinase activity"/>
    <property type="evidence" value="ECO:0007669"/>
    <property type="project" value="UniProtKB-UniRule"/>
</dbReference>
<organism evidence="12 13">
    <name type="scientific">Flammeovirga pacifica</name>
    <dbReference type="NCBI Taxonomy" id="915059"/>
    <lineage>
        <taxon>Bacteria</taxon>
        <taxon>Pseudomonadati</taxon>
        <taxon>Bacteroidota</taxon>
        <taxon>Cytophagia</taxon>
        <taxon>Cytophagales</taxon>
        <taxon>Flammeovirgaceae</taxon>
        <taxon>Flammeovirga</taxon>
    </lineage>
</organism>
<feature type="active site" evidence="9">
    <location>
        <position position="132"/>
    </location>
</feature>
<evidence type="ECO:0000256" key="9">
    <source>
        <dbReference type="HAMAP-Rule" id="MF_00061"/>
    </source>
</evidence>
<protein>
    <recommendedName>
        <fullName evidence="3 9">4-diphosphocytidyl-2-C-methyl-D-erythritol kinase</fullName>
        <shortName evidence="9">CMK</shortName>
        <ecNumber evidence="2 9">2.7.1.148</ecNumber>
    </recommendedName>
    <alternativeName>
        <fullName evidence="8 9">4-(cytidine-5'-diphospho)-2-C-methyl-D-erythritol kinase</fullName>
    </alternativeName>
</protein>
<evidence type="ECO:0000256" key="3">
    <source>
        <dbReference type="ARBA" id="ARBA00017473"/>
    </source>
</evidence>
<evidence type="ECO:0000313" key="12">
    <source>
        <dbReference type="EMBL" id="OHX68252.1"/>
    </source>
</evidence>
<dbReference type="OrthoDB" id="9809438at2"/>
<dbReference type="Pfam" id="PF00288">
    <property type="entry name" value="GHMP_kinases_N"/>
    <property type="match status" value="1"/>
</dbReference>
<comment type="caution">
    <text evidence="12">The sequence shown here is derived from an EMBL/GenBank/DDBJ whole genome shotgun (WGS) entry which is preliminary data.</text>
</comment>
<evidence type="ECO:0000256" key="1">
    <source>
        <dbReference type="ARBA" id="ARBA00009684"/>
    </source>
</evidence>
<name>A0A1S1Z4U9_FLAPC</name>
<evidence type="ECO:0000256" key="4">
    <source>
        <dbReference type="ARBA" id="ARBA00022679"/>
    </source>
</evidence>
<dbReference type="Gene3D" id="3.30.230.10">
    <property type="match status" value="1"/>
</dbReference>
<evidence type="ECO:0000256" key="7">
    <source>
        <dbReference type="ARBA" id="ARBA00022840"/>
    </source>
</evidence>
<dbReference type="GO" id="GO:0019288">
    <property type="term" value="P:isopentenyl diphosphate biosynthetic process, methylerythritol 4-phosphate pathway"/>
    <property type="evidence" value="ECO:0007669"/>
    <property type="project" value="UniProtKB-UniRule"/>
</dbReference>
<dbReference type="RefSeq" id="WP_044223523.1">
    <property type="nucleotide sequence ID" value="NZ_JRYR02000001.1"/>
</dbReference>
<comment type="pathway">
    <text evidence="9">Isoprenoid biosynthesis; isopentenyl diphosphate biosynthesis via DXP pathway; isopentenyl diphosphate from 1-deoxy-D-xylulose 5-phosphate: step 3/6.</text>
</comment>
<keyword evidence="13" id="KW-1185">Reference proteome</keyword>
<keyword evidence="9" id="KW-0414">Isoprene biosynthesis</keyword>
<accession>A0A1S1Z4U9</accession>
<dbReference type="EMBL" id="JRYR02000001">
    <property type="protein sequence ID" value="OHX68252.1"/>
    <property type="molecule type" value="Genomic_DNA"/>
</dbReference>
<dbReference type="PIRSF" id="PIRSF010376">
    <property type="entry name" value="IspE"/>
    <property type="match status" value="1"/>
</dbReference>
<dbReference type="EC" id="2.7.1.148" evidence="2 9"/>
<dbReference type="PANTHER" id="PTHR43527:SF2">
    <property type="entry name" value="4-DIPHOSPHOCYTIDYL-2-C-METHYL-D-ERYTHRITOL KINASE, CHLOROPLASTIC"/>
    <property type="match status" value="1"/>
</dbReference>
<dbReference type="Proteomes" id="UP000179797">
    <property type="component" value="Unassembled WGS sequence"/>
</dbReference>
<dbReference type="InterPro" id="IPR036554">
    <property type="entry name" value="GHMP_kinase_C_sf"/>
</dbReference>
<feature type="domain" description="GHMP kinase N-terminal" evidence="10">
    <location>
        <begin position="63"/>
        <end position="137"/>
    </location>
</feature>
<dbReference type="InterPro" id="IPR020568">
    <property type="entry name" value="Ribosomal_Su5_D2-typ_SF"/>
</dbReference>
<dbReference type="GO" id="GO:0005524">
    <property type="term" value="F:ATP binding"/>
    <property type="evidence" value="ECO:0007669"/>
    <property type="project" value="UniProtKB-UniRule"/>
</dbReference>
<dbReference type="Pfam" id="PF08544">
    <property type="entry name" value="GHMP_kinases_C"/>
    <property type="match status" value="1"/>
</dbReference>
<dbReference type="NCBIfam" id="TIGR00154">
    <property type="entry name" value="ispE"/>
    <property type="match status" value="1"/>
</dbReference>
<evidence type="ECO:0000256" key="2">
    <source>
        <dbReference type="ARBA" id="ARBA00012052"/>
    </source>
</evidence>
<dbReference type="GO" id="GO:0016114">
    <property type="term" value="P:terpenoid biosynthetic process"/>
    <property type="evidence" value="ECO:0007669"/>
    <property type="project" value="UniProtKB-UniRule"/>
</dbReference>
<comment type="catalytic activity">
    <reaction evidence="9">
        <text>4-CDP-2-C-methyl-D-erythritol + ATP = 4-CDP-2-C-methyl-D-erythritol 2-phosphate + ADP + H(+)</text>
        <dbReference type="Rhea" id="RHEA:18437"/>
        <dbReference type="ChEBI" id="CHEBI:15378"/>
        <dbReference type="ChEBI" id="CHEBI:30616"/>
        <dbReference type="ChEBI" id="CHEBI:57823"/>
        <dbReference type="ChEBI" id="CHEBI:57919"/>
        <dbReference type="ChEBI" id="CHEBI:456216"/>
        <dbReference type="EC" id="2.7.1.148"/>
    </reaction>
</comment>
<dbReference type="InterPro" id="IPR013750">
    <property type="entry name" value="GHMP_kinase_C_dom"/>
</dbReference>
<dbReference type="Gene3D" id="3.30.70.890">
    <property type="entry name" value="GHMP kinase, C-terminal domain"/>
    <property type="match status" value="1"/>
</dbReference>
<dbReference type="InterPro" id="IPR004424">
    <property type="entry name" value="IspE"/>
</dbReference>
<evidence type="ECO:0000313" key="13">
    <source>
        <dbReference type="Proteomes" id="UP000179797"/>
    </source>
</evidence>
<keyword evidence="5 9" id="KW-0547">Nucleotide-binding</keyword>
<reference evidence="12 13" key="1">
    <citation type="journal article" date="2012" name="Int. J. Syst. Evol. Microbiol.">
        <title>Flammeovirga pacifica sp. nov., isolated from deep-sea sediment.</title>
        <authorList>
            <person name="Xu H."/>
            <person name="Fu Y."/>
            <person name="Yang N."/>
            <person name="Ding Z."/>
            <person name="Lai Q."/>
            <person name="Zeng R."/>
        </authorList>
    </citation>
    <scope>NUCLEOTIDE SEQUENCE [LARGE SCALE GENOMIC DNA]</scope>
    <source>
        <strain evidence="13">DSM 24597 / LMG 26175 / WPAGA1</strain>
    </source>
</reference>
<dbReference type="AlphaFoldDB" id="A0A1S1Z4U9"/>
<evidence type="ECO:0000256" key="6">
    <source>
        <dbReference type="ARBA" id="ARBA00022777"/>
    </source>
</evidence>
<keyword evidence="4 9" id="KW-0808">Transferase</keyword>
<evidence type="ECO:0000256" key="8">
    <source>
        <dbReference type="ARBA" id="ARBA00032554"/>
    </source>
</evidence>
<dbReference type="SUPFAM" id="SSF55060">
    <property type="entry name" value="GHMP Kinase, C-terminal domain"/>
    <property type="match status" value="1"/>
</dbReference>